<organism evidence="1">
    <name type="scientific">bioreactor metagenome</name>
    <dbReference type="NCBI Taxonomy" id="1076179"/>
    <lineage>
        <taxon>unclassified sequences</taxon>
        <taxon>metagenomes</taxon>
        <taxon>ecological metagenomes</taxon>
    </lineage>
</organism>
<comment type="caution">
    <text evidence="1">The sequence shown here is derived from an EMBL/GenBank/DDBJ whole genome shotgun (WGS) entry which is preliminary data.</text>
</comment>
<accession>A0A644X2Z2</accession>
<name>A0A644X2Z2_9ZZZZ</name>
<gene>
    <name evidence="1" type="ORF">SDC9_56771</name>
</gene>
<proteinExistence type="predicted"/>
<dbReference type="EMBL" id="VSSQ01001692">
    <property type="protein sequence ID" value="MPM10439.1"/>
    <property type="molecule type" value="Genomic_DNA"/>
</dbReference>
<sequence length="138" mass="15283">MIGAGLKMNMALNKQETLLGYAEAAYSRGPSKSDWVDTMQAVNLSVGIGYRFAITDKLQLTPELGYGVVVHLLHADFDQDGTKTFEPFVDQQIRLSLNLGYELNDSYTLLIAPLGVVFFEKNTIGTLLGIQTSLRFNF</sequence>
<evidence type="ECO:0000313" key="1">
    <source>
        <dbReference type="EMBL" id="MPM10439.1"/>
    </source>
</evidence>
<reference evidence="1" key="1">
    <citation type="submission" date="2019-08" db="EMBL/GenBank/DDBJ databases">
        <authorList>
            <person name="Kucharzyk K."/>
            <person name="Murdoch R.W."/>
            <person name="Higgins S."/>
            <person name="Loffler F."/>
        </authorList>
    </citation>
    <scope>NUCLEOTIDE SEQUENCE</scope>
</reference>
<dbReference type="AlphaFoldDB" id="A0A644X2Z2"/>
<protein>
    <recommendedName>
        <fullName evidence="2">Outer membrane protein beta-barrel domain-containing protein</fullName>
    </recommendedName>
</protein>
<evidence type="ECO:0008006" key="2">
    <source>
        <dbReference type="Google" id="ProtNLM"/>
    </source>
</evidence>